<name>A0AC58TVL0_TOBAC</name>
<gene>
    <name evidence="2" type="primary">LOC142176789</name>
</gene>
<accession>A0AC58TVL0</accession>
<sequence>MAIGDESSPSSSVPVPPNTVNGDLGTGTTSFSIIDHNHLLFLQPTDTPGSTLISLQLTRSDNYALWSRAMRIGLLGKSKLGFVNGRFPKIRFEPELHDQWEKVDVVILPWIMNSIRPGLLSSVLYACDAHKVWEDLKERFNKFNGSRVLYLHREIHSLTQGTMTIADYFSKSKDLWDKFDALMPCPKSKKYSQHFEANRLLQFLIGLNETYAQARSQIMMMSHVPSINKAYALLVDQESQRILATCQQSMLITKGIESTILYNNRGNEASGGYPPDFKTKKKGSTTPGLYANGVSGVDFSLLLKGNEEAPGSSSRLAVTGTPITLMTSFINKNWIIDTGASNHMASRIDMLNSHSTINKESKNVVHLSNGEMVFVIHKGKATDLYSSQVKGIGRENHELYILQGEGLQNSSTLSEGRYLSTIDVSSSCLSLVLEEIYPFKHIKQITNPLFLVLEFVSDAIDNSVHPCTAPQSVIQSSPGTSADDIEDDHCHIPNTTKISTISEDLVVDLLISHELRKSSRTSRPYLWLQDYVVHSKGSKCAYPISAHWVEAMKLEITTLEDNHTWSIVDLPTGKKPIGYKWIFKIKHKASGEIERFKWFIYQTDVHNAFLNDVLLEEVYMVIPEGFARQGKNQKVCKLHKSLYGLKQAHRQWNMKLTESLVSMGFEQSHYDYFLFTKKTAGDVVIILVYVDDLLITGNNPSLISDTRCKL</sequence>
<reference evidence="2" key="2">
    <citation type="submission" date="2025-08" db="UniProtKB">
        <authorList>
            <consortium name="RefSeq"/>
        </authorList>
    </citation>
    <scope>IDENTIFICATION</scope>
    <source>
        <tissue evidence="2">Leaf</tissue>
    </source>
</reference>
<keyword evidence="1" id="KW-1185">Reference proteome</keyword>
<evidence type="ECO:0000313" key="2">
    <source>
        <dbReference type="RefSeq" id="XP_075101245.1"/>
    </source>
</evidence>
<proteinExistence type="predicted"/>
<reference evidence="1" key="1">
    <citation type="journal article" date="2014" name="Nat. Commun.">
        <title>The tobacco genome sequence and its comparison with those of tomato and potato.</title>
        <authorList>
            <person name="Sierro N."/>
            <person name="Battey J.N."/>
            <person name="Ouadi S."/>
            <person name="Bakaher N."/>
            <person name="Bovet L."/>
            <person name="Willig A."/>
            <person name="Goepfert S."/>
            <person name="Peitsch M.C."/>
            <person name="Ivanov N.V."/>
        </authorList>
    </citation>
    <scope>NUCLEOTIDE SEQUENCE [LARGE SCALE GENOMIC DNA]</scope>
</reference>
<protein>
    <submittedName>
        <fullName evidence="2">Uncharacterized protein LOC142176789</fullName>
    </submittedName>
</protein>
<evidence type="ECO:0000313" key="1">
    <source>
        <dbReference type="Proteomes" id="UP000790787"/>
    </source>
</evidence>
<organism evidence="1 2">
    <name type="scientific">Nicotiana tabacum</name>
    <name type="common">Common tobacco</name>
    <dbReference type="NCBI Taxonomy" id="4097"/>
    <lineage>
        <taxon>Eukaryota</taxon>
        <taxon>Viridiplantae</taxon>
        <taxon>Streptophyta</taxon>
        <taxon>Embryophyta</taxon>
        <taxon>Tracheophyta</taxon>
        <taxon>Spermatophyta</taxon>
        <taxon>Magnoliopsida</taxon>
        <taxon>eudicotyledons</taxon>
        <taxon>Gunneridae</taxon>
        <taxon>Pentapetalae</taxon>
        <taxon>asterids</taxon>
        <taxon>lamiids</taxon>
        <taxon>Solanales</taxon>
        <taxon>Solanaceae</taxon>
        <taxon>Nicotianoideae</taxon>
        <taxon>Nicotianeae</taxon>
        <taxon>Nicotiana</taxon>
    </lineage>
</organism>
<dbReference type="Proteomes" id="UP000790787">
    <property type="component" value="Chromosome 3"/>
</dbReference>
<dbReference type="RefSeq" id="XP_075101245.1">
    <property type="nucleotide sequence ID" value="XM_075245144.1"/>
</dbReference>